<dbReference type="RefSeq" id="WP_043374650.1">
    <property type="nucleotide sequence ID" value="NZ_CP006704.1"/>
</dbReference>
<evidence type="ECO:0000256" key="9">
    <source>
        <dbReference type="ARBA" id="ARBA00023136"/>
    </source>
</evidence>
<organism evidence="13 14">
    <name type="scientific">Comamonas testosteroni TK102</name>
    <dbReference type="NCBI Taxonomy" id="1392005"/>
    <lineage>
        <taxon>Bacteria</taxon>
        <taxon>Pseudomonadati</taxon>
        <taxon>Pseudomonadota</taxon>
        <taxon>Betaproteobacteria</taxon>
        <taxon>Burkholderiales</taxon>
        <taxon>Comamonadaceae</taxon>
        <taxon>Comamonas</taxon>
    </lineage>
</organism>
<dbReference type="AlphaFoldDB" id="A0A076PYU8"/>
<accession>A0A076PYU8</accession>
<evidence type="ECO:0000313" key="13">
    <source>
        <dbReference type="EMBL" id="AIJ48542.1"/>
    </source>
</evidence>
<dbReference type="InterPro" id="IPR050298">
    <property type="entry name" value="Gram-neg_bact_OMP"/>
</dbReference>
<gene>
    <name evidence="13" type="ORF">O987_22280</name>
</gene>
<feature type="chain" id="PRO_5001716196" description="Porin domain-containing protein" evidence="11">
    <location>
        <begin position="22"/>
        <end position="320"/>
    </location>
</feature>
<keyword evidence="5" id="KW-0812">Transmembrane</keyword>
<dbReference type="InterPro" id="IPR023614">
    <property type="entry name" value="Porin_dom_sf"/>
</dbReference>
<dbReference type="GO" id="GO:0009279">
    <property type="term" value="C:cell outer membrane"/>
    <property type="evidence" value="ECO:0007669"/>
    <property type="project" value="UniProtKB-SubCell"/>
</dbReference>
<keyword evidence="6 11" id="KW-0732">Signal</keyword>
<dbReference type="GO" id="GO:0046930">
    <property type="term" value="C:pore complex"/>
    <property type="evidence" value="ECO:0007669"/>
    <property type="project" value="UniProtKB-KW"/>
</dbReference>
<feature type="signal peptide" evidence="11">
    <location>
        <begin position="1"/>
        <end position="21"/>
    </location>
</feature>
<name>A0A076PYU8_COMTE</name>
<evidence type="ECO:0000256" key="7">
    <source>
        <dbReference type="ARBA" id="ARBA00023065"/>
    </source>
</evidence>
<evidence type="ECO:0000256" key="11">
    <source>
        <dbReference type="SAM" id="SignalP"/>
    </source>
</evidence>
<dbReference type="Proteomes" id="UP000028782">
    <property type="component" value="Chromosome"/>
</dbReference>
<feature type="domain" description="Porin" evidence="12">
    <location>
        <begin position="8"/>
        <end position="303"/>
    </location>
</feature>
<evidence type="ECO:0000256" key="6">
    <source>
        <dbReference type="ARBA" id="ARBA00022729"/>
    </source>
</evidence>
<dbReference type="InterPro" id="IPR033900">
    <property type="entry name" value="Gram_neg_porin_domain"/>
</dbReference>
<keyword evidence="8" id="KW-0626">Porin</keyword>
<dbReference type="Pfam" id="PF13609">
    <property type="entry name" value="Porin_4"/>
    <property type="match status" value="1"/>
</dbReference>
<dbReference type="PANTHER" id="PTHR34501">
    <property type="entry name" value="PROTEIN YDDL-RELATED"/>
    <property type="match status" value="1"/>
</dbReference>
<dbReference type="GO" id="GO:0015288">
    <property type="term" value="F:porin activity"/>
    <property type="evidence" value="ECO:0007669"/>
    <property type="project" value="UniProtKB-KW"/>
</dbReference>
<evidence type="ECO:0000256" key="8">
    <source>
        <dbReference type="ARBA" id="ARBA00023114"/>
    </source>
</evidence>
<evidence type="ECO:0000256" key="5">
    <source>
        <dbReference type="ARBA" id="ARBA00022692"/>
    </source>
</evidence>
<proteinExistence type="predicted"/>
<keyword evidence="10" id="KW-0998">Cell outer membrane</keyword>
<sequence length="320" mass="34542">MQYKNLLSAVAATCSVGIAAAQSSVTVFGKLDSGYVNKIGSKMARGDNGMGEGAQSRIGFRGTEDLGSGLSAFFWLEHRLRSNTGESTAVRFWQGQSIVGLKGRWGSVSFGRDYVAGYVEVQMTPDPFIHTGVSSMVAFSNGNIGTVRNDGAVTYKLDVGTFGLQAQVANANSPNSTILPAPMTVKRPKGLSLTYRAGPVYLGYAYEDPGGRHDHWHFATARTEVGAVTLAGGYGRGRTDALEKRRSWIVGAHLSTSSGRLKLVYGDLENTSGHQKISRKYAVGYNHHLSKRSFLYVNVARDTEAWADKTGMDIGLQHNF</sequence>
<dbReference type="KEGG" id="ctes:O987_22280"/>
<protein>
    <recommendedName>
        <fullName evidence="12">Porin domain-containing protein</fullName>
    </recommendedName>
</protein>
<comment type="subcellular location">
    <subcellularLocation>
        <location evidence="1">Cell outer membrane</location>
        <topology evidence="1">Multi-pass membrane protein</topology>
    </subcellularLocation>
</comment>
<dbReference type="GeneID" id="69561603"/>
<dbReference type="Gene3D" id="2.40.160.10">
    <property type="entry name" value="Porin"/>
    <property type="match status" value="1"/>
</dbReference>
<dbReference type="PANTHER" id="PTHR34501:SF9">
    <property type="entry name" value="MAJOR OUTER MEMBRANE PROTEIN P.IA"/>
    <property type="match status" value="1"/>
</dbReference>
<evidence type="ECO:0000256" key="2">
    <source>
        <dbReference type="ARBA" id="ARBA00011233"/>
    </source>
</evidence>
<dbReference type="GO" id="GO:0006811">
    <property type="term" value="P:monoatomic ion transport"/>
    <property type="evidence" value="ECO:0007669"/>
    <property type="project" value="UniProtKB-KW"/>
</dbReference>
<evidence type="ECO:0000256" key="1">
    <source>
        <dbReference type="ARBA" id="ARBA00004571"/>
    </source>
</evidence>
<dbReference type="CDD" id="cd00342">
    <property type="entry name" value="gram_neg_porins"/>
    <property type="match status" value="1"/>
</dbReference>
<keyword evidence="9" id="KW-0472">Membrane</keyword>
<keyword evidence="3" id="KW-0813">Transport</keyword>
<evidence type="ECO:0000256" key="10">
    <source>
        <dbReference type="ARBA" id="ARBA00023237"/>
    </source>
</evidence>
<evidence type="ECO:0000256" key="3">
    <source>
        <dbReference type="ARBA" id="ARBA00022448"/>
    </source>
</evidence>
<evidence type="ECO:0000259" key="12">
    <source>
        <dbReference type="Pfam" id="PF13609"/>
    </source>
</evidence>
<evidence type="ECO:0000313" key="14">
    <source>
        <dbReference type="Proteomes" id="UP000028782"/>
    </source>
</evidence>
<dbReference type="HOGENOM" id="CLU_038238_1_1_4"/>
<reference evidence="13 14" key="1">
    <citation type="journal article" date="2014" name="Genome Announc.">
        <title>Complete Genome Sequence of Polychlorinated Biphenyl Degrader Comamonas testosteroni TK102 (NBRC 109938).</title>
        <authorList>
            <person name="Fukuda K."/>
            <person name="Hosoyama A."/>
            <person name="Tsuchikane K."/>
            <person name="Ohji S."/>
            <person name="Yamazoe A."/>
            <person name="Fujita N."/>
            <person name="Shintani M."/>
            <person name="Kimbara K."/>
        </authorList>
    </citation>
    <scope>NUCLEOTIDE SEQUENCE [LARGE SCALE GENOMIC DNA]</scope>
    <source>
        <strain evidence="13">TK102</strain>
    </source>
</reference>
<dbReference type="EMBL" id="CP006704">
    <property type="protein sequence ID" value="AIJ48542.1"/>
    <property type="molecule type" value="Genomic_DNA"/>
</dbReference>
<keyword evidence="7" id="KW-0406">Ion transport</keyword>
<dbReference type="SUPFAM" id="SSF56935">
    <property type="entry name" value="Porins"/>
    <property type="match status" value="1"/>
</dbReference>
<comment type="subunit">
    <text evidence="2">Homotrimer.</text>
</comment>
<keyword evidence="4" id="KW-1134">Transmembrane beta strand</keyword>
<evidence type="ECO:0000256" key="4">
    <source>
        <dbReference type="ARBA" id="ARBA00022452"/>
    </source>
</evidence>